<organism evidence="1 2">
    <name type="scientific">Podarcis lilfordi</name>
    <name type="common">Lilford's wall lizard</name>
    <dbReference type="NCBI Taxonomy" id="74358"/>
    <lineage>
        <taxon>Eukaryota</taxon>
        <taxon>Metazoa</taxon>
        <taxon>Chordata</taxon>
        <taxon>Craniata</taxon>
        <taxon>Vertebrata</taxon>
        <taxon>Euteleostomi</taxon>
        <taxon>Lepidosauria</taxon>
        <taxon>Squamata</taxon>
        <taxon>Bifurcata</taxon>
        <taxon>Unidentata</taxon>
        <taxon>Episquamata</taxon>
        <taxon>Laterata</taxon>
        <taxon>Lacertibaenia</taxon>
        <taxon>Lacertidae</taxon>
        <taxon>Podarcis</taxon>
    </lineage>
</organism>
<evidence type="ECO:0000313" key="1">
    <source>
        <dbReference type="EMBL" id="CAI5784978.1"/>
    </source>
</evidence>
<accession>A0AA35KWR9</accession>
<evidence type="ECO:0000313" key="2">
    <source>
        <dbReference type="Proteomes" id="UP001178461"/>
    </source>
</evidence>
<protein>
    <recommendedName>
        <fullName evidence="3">SGNH hydrolase-type esterase domain-containing protein</fullName>
    </recommendedName>
</protein>
<dbReference type="AlphaFoldDB" id="A0AA35KWR9"/>
<dbReference type="Gene3D" id="3.40.50.1110">
    <property type="entry name" value="SGNH hydrolase"/>
    <property type="match status" value="1"/>
</dbReference>
<dbReference type="InterPro" id="IPR036514">
    <property type="entry name" value="SGNH_hydro_sf"/>
</dbReference>
<dbReference type="SUPFAM" id="SSF52266">
    <property type="entry name" value="SGNH hydrolase"/>
    <property type="match status" value="1"/>
</dbReference>
<gene>
    <name evidence="1" type="ORF">PODLI_1B027915</name>
</gene>
<proteinExistence type="predicted"/>
<name>A0AA35KWR9_9SAUR</name>
<sequence>MATKPPLLDIAACVERSEASGSKGDLFTSSLFTVPWLQKEDARPPEQNLPAEISAGGLAGGKRVRVLIAGHSIVLGASHRAKYYSPGADFGLSPVASVQWLGKINLKWSQLLPTIFQDGVVWQKPDMVVLHAGGNDLGLMPYNNLLKKVIEDLEEIRQRWPGVVILWSNILPRRSWINMPIMKLLCKKRKQFNRQMRRALIATGDGTISHYQINPSCNELYGKDGISLSAAGNDIFLSNLHTEIKAHILRRWGKKD</sequence>
<dbReference type="EMBL" id="OX395134">
    <property type="protein sequence ID" value="CAI5784978.1"/>
    <property type="molecule type" value="Genomic_DNA"/>
</dbReference>
<dbReference type="Proteomes" id="UP001178461">
    <property type="component" value="Chromosome 9"/>
</dbReference>
<evidence type="ECO:0008006" key="3">
    <source>
        <dbReference type="Google" id="ProtNLM"/>
    </source>
</evidence>
<dbReference type="CDD" id="cd00229">
    <property type="entry name" value="SGNH_hydrolase"/>
    <property type="match status" value="1"/>
</dbReference>
<reference evidence="1" key="1">
    <citation type="submission" date="2022-12" db="EMBL/GenBank/DDBJ databases">
        <authorList>
            <person name="Alioto T."/>
            <person name="Alioto T."/>
            <person name="Gomez Garrido J."/>
        </authorList>
    </citation>
    <scope>NUCLEOTIDE SEQUENCE</scope>
</reference>
<keyword evidence="2" id="KW-1185">Reference proteome</keyword>